<feature type="non-terminal residue" evidence="2">
    <location>
        <position position="1"/>
    </location>
</feature>
<keyword evidence="1" id="KW-0472">Membrane</keyword>
<dbReference type="EMBL" id="CAJOBJ010314755">
    <property type="protein sequence ID" value="CAF5168524.1"/>
    <property type="molecule type" value="Genomic_DNA"/>
</dbReference>
<evidence type="ECO:0000313" key="3">
    <source>
        <dbReference type="Proteomes" id="UP000681720"/>
    </source>
</evidence>
<accession>A0A8S3GTK7</accession>
<keyword evidence="1" id="KW-1133">Transmembrane helix</keyword>
<keyword evidence="1" id="KW-0812">Transmembrane</keyword>
<comment type="caution">
    <text evidence="2">The sequence shown here is derived from an EMBL/GenBank/DDBJ whole genome shotgun (WGS) entry which is preliminary data.</text>
</comment>
<evidence type="ECO:0000313" key="2">
    <source>
        <dbReference type="EMBL" id="CAF5168524.1"/>
    </source>
</evidence>
<dbReference type="AlphaFoldDB" id="A0A8S3GTK7"/>
<name>A0A8S3GTK7_9BILA</name>
<feature type="transmembrane region" description="Helical" evidence="1">
    <location>
        <begin position="6"/>
        <end position="24"/>
    </location>
</feature>
<dbReference type="Proteomes" id="UP000681720">
    <property type="component" value="Unassembled WGS sequence"/>
</dbReference>
<evidence type="ECO:0000256" key="1">
    <source>
        <dbReference type="SAM" id="Phobius"/>
    </source>
</evidence>
<organism evidence="2 3">
    <name type="scientific">Rotaria magnacalcarata</name>
    <dbReference type="NCBI Taxonomy" id="392030"/>
    <lineage>
        <taxon>Eukaryota</taxon>
        <taxon>Metazoa</taxon>
        <taxon>Spiralia</taxon>
        <taxon>Gnathifera</taxon>
        <taxon>Rotifera</taxon>
        <taxon>Eurotatoria</taxon>
        <taxon>Bdelloidea</taxon>
        <taxon>Philodinida</taxon>
        <taxon>Philodinidae</taxon>
        <taxon>Rotaria</taxon>
    </lineage>
</organism>
<reference evidence="2" key="1">
    <citation type="submission" date="2021-02" db="EMBL/GenBank/DDBJ databases">
        <authorList>
            <person name="Nowell W R."/>
        </authorList>
    </citation>
    <scope>NUCLEOTIDE SEQUENCE</scope>
</reference>
<sequence>LSEIGIVLTLCKYFLIFILVARVIKVSASKIVLSRSLSCGLTRTSFIDGFHIICGPFMKQTSRLNVQSSIDQIHEEVRDMYGLHLPGYWCLNFYNKEFKNLSILNQNILDSRLNPYQLNSSINVQDVKDVFQCILLFVVDRATENLDYVTSSGMNTFED</sequence>
<protein>
    <submittedName>
        <fullName evidence="2">Uncharacterized protein</fullName>
    </submittedName>
</protein>
<gene>
    <name evidence="2" type="ORF">GIL414_LOCUS66550</name>
</gene>
<proteinExistence type="predicted"/>